<reference evidence="8 9" key="1">
    <citation type="journal article" date="2015" name="Genome Announc.">
        <title>Expanding the biotechnology potential of lactobacilli through comparative genomics of 213 strains and associated genera.</title>
        <authorList>
            <person name="Sun Z."/>
            <person name="Harris H.M."/>
            <person name="McCann A."/>
            <person name="Guo C."/>
            <person name="Argimon S."/>
            <person name="Zhang W."/>
            <person name="Yang X."/>
            <person name="Jeffery I.B."/>
            <person name="Cooney J.C."/>
            <person name="Kagawa T.F."/>
            <person name="Liu W."/>
            <person name="Song Y."/>
            <person name="Salvetti E."/>
            <person name="Wrobel A."/>
            <person name="Rasinkangas P."/>
            <person name="Parkhill J."/>
            <person name="Rea M.C."/>
            <person name="O'Sullivan O."/>
            <person name="Ritari J."/>
            <person name="Douillard F.P."/>
            <person name="Paul Ross R."/>
            <person name="Yang R."/>
            <person name="Briner A.E."/>
            <person name="Felis G.E."/>
            <person name="de Vos W.M."/>
            <person name="Barrangou R."/>
            <person name="Klaenhammer T.R."/>
            <person name="Caufield P.W."/>
            <person name="Cui Y."/>
            <person name="Zhang H."/>
            <person name="O'Toole P.W."/>
        </authorList>
    </citation>
    <scope>NUCLEOTIDE SEQUENCE [LARGE SCALE GENOMIC DNA]</scope>
    <source>
        <strain evidence="8 9">DSM 16634</strain>
    </source>
</reference>
<evidence type="ECO:0000256" key="4">
    <source>
        <dbReference type="ARBA" id="ARBA00022989"/>
    </source>
</evidence>
<dbReference type="eggNOG" id="COG0577">
    <property type="taxonomic scope" value="Bacteria"/>
</dbReference>
<feature type="transmembrane region" description="Helical" evidence="6">
    <location>
        <begin position="114"/>
        <end position="133"/>
    </location>
</feature>
<accession>A0A0R1TYZ3</accession>
<gene>
    <name evidence="8" type="ORF">FC32_GL001075</name>
</gene>
<dbReference type="PATRIC" id="fig|1423724.4.peg.1118"/>
<dbReference type="GO" id="GO:0005886">
    <property type="term" value="C:plasma membrane"/>
    <property type="evidence" value="ECO:0007669"/>
    <property type="project" value="UniProtKB-SubCell"/>
</dbReference>
<dbReference type="PANTHER" id="PTHR46795:SF3">
    <property type="entry name" value="ABC TRANSPORTER PERMEASE"/>
    <property type="match status" value="1"/>
</dbReference>
<feature type="transmembrane region" description="Helical" evidence="6">
    <location>
        <begin position="575"/>
        <end position="599"/>
    </location>
</feature>
<evidence type="ECO:0000259" key="7">
    <source>
        <dbReference type="Pfam" id="PF02687"/>
    </source>
</evidence>
<keyword evidence="9" id="KW-1185">Reference proteome</keyword>
<feature type="transmembrane region" description="Helical" evidence="6">
    <location>
        <begin position="58"/>
        <end position="78"/>
    </location>
</feature>
<feature type="transmembrane region" description="Helical" evidence="6">
    <location>
        <begin position="293"/>
        <end position="317"/>
    </location>
</feature>
<dbReference type="Proteomes" id="UP000051324">
    <property type="component" value="Unassembled WGS sequence"/>
</dbReference>
<feature type="transmembrane region" description="Helical" evidence="6">
    <location>
        <begin position="20"/>
        <end position="38"/>
    </location>
</feature>
<comment type="caution">
    <text evidence="8">The sequence shown here is derived from an EMBL/GenBank/DDBJ whole genome shotgun (WGS) entry which is preliminary data.</text>
</comment>
<feature type="transmembrane region" description="Helical" evidence="6">
    <location>
        <begin position="154"/>
        <end position="179"/>
    </location>
</feature>
<dbReference type="PIRSF" id="PIRSF018968">
    <property type="entry name" value="ABC_permease_BceB"/>
    <property type="match status" value="1"/>
</dbReference>
<dbReference type="PANTHER" id="PTHR46795">
    <property type="entry name" value="ABC TRANSPORTER PERMEASE-RELATED-RELATED"/>
    <property type="match status" value="1"/>
</dbReference>
<evidence type="ECO:0000256" key="6">
    <source>
        <dbReference type="PIRNR" id="PIRNR018968"/>
    </source>
</evidence>
<organism evidence="8 9">
    <name type="scientific">Ligilactobacillus apodemi DSM 16634 = JCM 16172</name>
    <dbReference type="NCBI Taxonomy" id="1423724"/>
    <lineage>
        <taxon>Bacteria</taxon>
        <taxon>Bacillati</taxon>
        <taxon>Bacillota</taxon>
        <taxon>Bacilli</taxon>
        <taxon>Lactobacillales</taxon>
        <taxon>Lactobacillaceae</taxon>
        <taxon>Ligilactobacillus</taxon>
    </lineage>
</organism>
<dbReference type="AlphaFoldDB" id="A0A0R1TYZ3"/>
<evidence type="ECO:0000256" key="3">
    <source>
        <dbReference type="ARBA" id="ARBA00022692"/>
    </source>
</evidence>
<name>A0A0R1TYZ3_9LACO</name>
<evidence type="ECO:0000313" key="8">
    <source>
        <dbReference type="EMBL" id="KRL83813.1"/>
    </source>
</evidence>
<keyword evidence="5 6" id="KW-0472">Membrane</keyword>
<comment type="subcellular location">
    <subcellularLocation>
        <location evidence="1 6">Cell membrane</location>
        <topology evidence="1 6">Multi-pass membrane protein</topology>
    </subcellularLocation>
</comment>
<evidence type="ECO:0000313" key="9">
    <source>
        <dbReference type="Proteomes" id="UP000051324"/>
    </source>
</evidence>
<keyword evidence="2 6" id="KW-1003">Cell membrane</keyword>
<feature type="transmembrane region" description="Helical" evidence="6">
    <location>
        <begin position="611"/>
        <end position="633"/>
    </location>
</feature>
<dbReference type="GO" id="GO:0055085">
    <property type="term" value="P:transmembrane transport"/>
    <property type="evidence" value="ECO:0007669"/>
    <property type="project" value="UniProtKB-UniRule"/>
</dbReference>
<dbReference type="STRING" id="1423724.FC32_GL001075"/>
<keyword evidence="3 6" id="KW-0812">Transmembrane</keyword>
<proteinExistence type="inferred from homology"/>
<keyword evidence="6" id="KW-0813">Transport</keyword>
<feature type="transmembrane region" description="Helical" evidence="6">
    <location>
        <begin position="519"/>
        <end position="541"/>
    </location>
</feature>
<dbReference type="EMBL" id="AZFT01000053">
    <property type="protein sequence ID" value="KRL83813.1"/>
    <property type="molecule type" value="Genomic_DNA"/>
</dbReference>
<evidence type="ECO:0000256" key="2">
    <source>
        <dbReference type="ARBA" id="ARBA00022475"/>
    </source>
</evidence>
<protein>
    <recommendedName>
        <fullName evidence="7">ABC3 transporter permease C-terminal domain-containing protein</fullName>
    </recommendedName>
</protein>
<dbReference type="InterPro" id="IPR052536">
    <property type="entry name" value="ABC-4_Integral_Memb_Prot"/>
</dbReference>
<feature type="transmembrane region" description="Helical" evidence="6">
    <location>
        <begin position="234"/>
        <end position="257"/>
    </location>
</feature>
<sequence length="652" mass="74285">MNGMLLEVGLSNLKHDRNLYRVYFLTQLLLFSLFFVLQCFSSDQVIVDRLAEDTNIETMIQTISLFFMVAIIFYFLYFNQFFIRQRAEELGIYSILGFRCQEIVRLFLVENVILLFLAGLCSLALGYVFYLGLRTGLIKFLKLALPLWGFKIDSTAFLAMLGLFLSIVLLIYLELSLIFKKNLADILNLQQQQDKTGKLHPWLAFLGLLGIISADGLFLNLLAGANSLWLKIGYMPVLALTVALLGSGSILFILFSLPYLVNFLLNKKHILYGTSGIVVLPRMRHRLQNKGRLLTMLTLLTTGSVMLLGVTILTLFYPYEATKRIVPVALETVASQKRTLTKQQLSKLERDFDATVVQTEILRTKLNEKWYFSNQNASDHLDLISLKSYNRLMKLQQQIPLTAISAHQGVLVNYYASKQTINQQFSLKNEAEPLMVKRTTNNNPFAFANSVVTVVVNDADFNQYKTRHLADRYWIISFEGANLRDDQAFVTAFKKKTNVAYISAQERDQTITNANSPTFLMITLVSILFFVAISTVLYFTARIEELSLVKEYDTLAKLGYRIKDLRRVIFTENTWLFLPPLLLGLLNGIFGVLGISYFITDSITTGLWLRLGQPLVYTLCLFLPIYLLVYVLAGNSILKEIVSYCRVGAKRQ</sequence>
<dbReference type="InterPro" id="IPR027022">
    <property type="entry name" value="ABC_permease_BceB-typ"/>
</dbReference>
<comment type="similarity">
    <text evidence="6">Belongs to the ABC-4 integral membrane protein family.</text>
</comment>
<keyword evidence="4 6" id="KW-1133">Transmembrane helix</keyword>
<dbReference type="Pfam" id="PF02687">
    <property type="entry name" value="FtsX"/>
    <property type="match status" value="1"/>
</dbReference>
<evidence type="ECO:0000256" key="1">
    <source>
        <dbReference type="ARBA" id="ARBA00004651"/>
    </source>
</evidence>
<feature type="transmembrane region" description="Helical" evidence="6">
    <location>
        <begin position="199"/>
        <end position="222"/>
    </location>
</feature>
<evidence type="ECO:0000256" key="5">
    <source>
        <dbReference type="ARBA" id="ARBA00023136"/>
    </source>
</evidence>
<feature type="domain" description="ABC3 transporter permease C-terminal" evidence="7">
    <location>
        <begin position="63"/>
        <end position="182"/>
    </location>
</feature>
<dbReference type="InterPro" id="IPR003838">
    <property type="entry name" value="ABC3_permease_C"/>
</dbReference>